<dbReference type="Gene3D" id="3.30.420.40">
    <property type="match status" value="2"/>
</dbReference>
<dbReference type="PANTHER" id="PTHR18964">
    <property type="entry name" value="ROK (REPRESSOR, ORF, KINASE) FAMILY"/>
    <property type="match status" value="1"/>
</dbReference>
<dbReference type="STRING" id="1515439.SAMN06265784_116129"/>
<evidence type="ECO:0000256" key="1">
    <source>
        <dbReference type="ARBA" id="ARBA00006479"/>
    </source>
</evidence>
<dbReference type="Gene3D" id="1.10.10.10">
    <property type="entry name" value="Winged helix-like DNA-binding domain superfamily/Winged helix DNA-binding domain"/>
    <property type="match status" value="1"/>
</dbReference>
<feature type="compositionally biased region" description="Basic and acidic residues" evidence="2">
    <location>
        <begin position="94"/>
        <end position="103"/>
    </location>
</feature>
<gene>
    <name evidence="3" type="ORF">SAMN06265784_116129</name>
</gene>
<dbReference type="InterPro" id="IPR036388">
    <property type="entry name" value="WH-like_DNA-bd_sf"/>
</dbReference>
<dbReference type="GO" id="GO:0016301">
    <property type="term" value="F:kinase activity"/>
    <property type="evidence" value="ECO:0007669"/>
    <property type="project" value="UniProtKB-KW"/>
</dbReference>
<dbReference type="EMBL" id="FXAT01000016">
    <property type="protein sequence ID" value="SMG60510.1"/>
    <property type="molecule type" value="Genomic_DNA"/>
</dbReference>
<evidence type="ECO:0000313" key="3">
    <source>
        <dbReference type="EMBL" id="SMG60510.1"/>
    </source>
</evidence>
<dbReference type="PANTHER" id="PTHR18964:SF149">
    <property type="entry name" value="BIFUNCTIONAL UDP-N-ACETYLGLUCOSAMINE 2-EPIMERASE_N-ACETYLMANNOSAMINE KINASE"/>
    <property type="match status" value="1"/>
</dbReference>
<dbReference type="InterPro" id="IPR000600">
    <property type="entry name" value="ROK"/>
</dbReference>
<keyword evidence="4" id="KW-1185">Reference proteome</keyword>
<organism evidence="3 4">
    <name type="scientific">Paraburkholderia susongensis</name>
    <dbReference type="NCBI Taxonomy" id="1515439"/>
    <lineage>
        <taxon>Bacteria</taxon>
        <taxon>Pseudomonadati</taxon>
        <taxon>Pseudomonadota</taxon>
        <taxon>Betaproteobacteria</taxon>
        <taxon>Burkholderiales</taxon>
        <taxon>Burkholderiaceae</taxon>
        <taxon>Paraburkholderia</taxon>
    </lineage>
</organism>
<evidence type="ECO:0000313" key="4">
    <source>
        <dbReference type="Proteomes" id="UP000193228"/>
    </source>
</evidence>
<dbReference type="OrthoDB" id="367299at2"/>
<dbReference type="InterPro" id="IPR036390">
    <property type="entry name" value="WH_DNA-bd_sf"/>
</dbReference>
<keyword evidence="3" id="KW-0808">Transferase</keyword>
<evidence type="ECO:0000256" key="2">
    <source>
        <dbReference type="SAM" id="MobiDB-lite"/>
    </source>
</evidence>
<dbReference type="Proteomes" id="UP000193228">
    <property type="component" value="Unassembled WGS sequence"/>
</dbReference>
<reference evidence="4" key="1">
    <citation type="submission" date="2017-04" db="EMBL/GenBank/DDBJ databases">
        <authorList>
            <person name="Varghese N."/>
            <person name="Submissions S."/>
        </authorList>
    </citation>
    <scope>NUCLEOTIDE SEQUENCE [LARGE SCALE GENOMIC DNA]</scope>
    <source>
        <strain evidence="4">LMG 29540</strain>
    </source>
</reference>
<comment type="similarity">
    <text evidence="1">Belongs to the ROK (NagC/XylR) family.</text>
</comment>
<dbReference type="AlphaFoldDB" id="A0A1X7M3F1"/>
<accession>A0A1X7M3F1</accession>
<dbReference type="SUPFAM" id="SSF46785">
    <property type="entry name" value="Winged helix' DNA-binding domain"/>
    <property type="match status" value="1"/>
</dbReference>
<dbReference type="InterPro" id="IPR043129">
    <property type="entry name" value="ATPase_NBD"/>
</dbReference>
<dbReference type="Pfam" id="PF00480">
    <property type="entry name" value="ROK"/>
    <property type="match status" value="1"/>
</dbReference>
<dbReference type="SUPFAM" id="SSF53067">
    <property type="entry name" value="Actin-like ATPase domain"/>
    <property type="match status" value="1"/>
</dbReference>
<dbReference type="InterPro" id="IPR049874">
    <property type="entry name" value="ROK_cs"/>
</dbReference>
<feature type="region of interest" description="Disordered" evidence="2">
    <location>
        <begin position="82"/>
        <end position="103"/>
    </location>
</feature>
<protein>
    <submittedName>
        <fullName evidence="3">Sugar kinase of the NBD/HSP70 family, may contain an N-terminal HTH domain</fullName>
    </submittedName>
</protein>
<keyword evidence="3" id="KW-0418">Kinase</keyword>
<name>A0A1X7M3F1_9BURK</name>
<sequence>MHHLKGHDMEWQDSLREAISGVQARTKAARLRLVMPEIEQRLVDGARLFDIVEALNANGLPITVATLKSYLYRFRKTRREHLPDSNERIPMPAERSERARSADELPPSALQIGEGAAATSVLLRHINTVRCLRMLRRGATFSRADLARELNLTRATIGHAVKELIDSGLVVESAARLDDGRPGRPGAGIRLDPQGAYAIGIDVSSISLTAVLVDLNMRIVYRIVEPVEPASKTPDSAIDQIGRLPGRIVAAAGIDPTRLQGVCVSIPGLVDRSGRVVVAPFLGWRDVPLKQRLSLRDDLPWPISICNDAVAFANAECAMADEREAQNMLLMLLAEGLGGAIVQSGRIIEGAHGYAGELGHMVMGCGPDAVGTQTFELLAGYERFRAFLPRNRSYADGLQWLAKEGRRAATKELEQAFDAWAKVLATGMLNLIYLLDPDRIVLGGPLSVLFPHVEAKVENLLSAHLLHGFEPPPITVTRFGADGAAIGAASIVHDRLFALPRLARA</sequence>
<proteinExistence type="inferred from homology"/>
<dbReference type="PROSITE" id="PS01125">
    <property type="entry name" value="ROK"/>
    <property type="match status" value="1"/>
</dbReference>